<dbReference type="EMBL" id="JAINUG010000009">
    <property type="protein sequence ID" value="KAJ8415448.1"/>
    <property type="molecule type" value="Genomic_DNA"/>
</dbReference>
<gene>
    <name evidence="2" type="ORF">AAFF_G00424280</name>
</gene>
<organism evidence="2 3">
    <name type="scientific">Aldrovandia affinis</name>
    <dbReference type="NCBI Taxonomy" id="143900"/>
    <lineage>
        <taxon>Eukaryota</taxon>
        <taxon>Metazoa</taxon>
        <taxon>Chordata</taxon>
        <taxon>Craniata</taxon>
        <taxon>Vertebrata</taxon>
        <taxon>Euteleostomi</taxon>
        <taxon>Actinopterygii</taxon>
        <taxon>Neopterygii</taxon>
        <taxon>Teleostei</taxon>
        <taxon>Notacanthiformes</taxon>
        <taxon>Halosauridae</taxon>
        <taxon>Aldrovandia</taxon>
    </lineage>
</organism>
<feature type="compositionally biased region" description="Polar residues" evidence="1">
    <location>
        <begin position="80"/>
        <end position="97"/>
    </location>
</feature>
<comment type="caution">
    <text evidence="2">The sequence shown here is derived from an EMBL/GenBank/DDBJ whole genome shotgun (WGS) entry which is preliminary data.</text>
</comment>
<name>A0AAD7T761_9TELE</name>
<feature type="region of interest" description="Disordered" evidence="1">
    <location>
        <begin position="21"/>
        <end position="106"/>
    </location>
</feature>
<keyword evidence="3" id="KW-1185">Reference proteome</keyword>
<sequence>MGVRGIRAQGRADQYYIQAPGLLPVPGLHPGPSRPPVPPQPAGLEHDSCARSLPQGRPDRARPWDQSTLGQDTPKRAPSRLTQSRQTPGVPRQSTDTPAIEPPSPD</sequence>
<feature type="compositionally biased region" description="Pro residues" evidence="1">
    <location>
        <begin position="27"/>
        <end position="41"/>
    </location>
</feature>
<proteinExistence type="predicted"/>
<dbReference type="Proteomes" id="UP001221898">
    <property type="component" value="Unassembled WGS sequence"/>
</dbReference>
<evidence type="ECO:0000313" key="3">
    <source>
        <dbReference type="Proteomes" id="UP001221898"/>
    </source>
</evidence>
<reference evidence="2" key="1">
    <citation type="journal article" date="2023" name="Science">
        <title>Genome structures resolve the early diversification of teleost fishes.</title>
        <authorList>
            <person name="Parey E."/>
            <person name="Louis A."/>
            <person name="Montfort J."/>
            <person name="Bouchez O."/>
            <person name="Roques C."/>
            <person name="Iampietro C."/>
            <person name="Lluch J."/>
            <person name="Castinel A."/>
            <person name="Donnadieu C."/>
            <person name="Desvignes T."/>
            <person name="Floi Bucao C."/>
            <person name="Jouanno E."/>
            <person name="Wen M."/>
            <person name="Mejri S."/>
            <person name="Dirks R."/>
            <person name="Jansen H."/>
            <person name="Henkel C."/>
            <person name="Chen W.J."/>
            <person name="Zahm M."/>
            <person name="Cabau C."/>
            <person name="Klopp C."/>
            <person name="Thompson A.W."/>
            <person name="Robinson-Rechavi M."/>
            <person name="Braasch I."/>
            <person name="Lecointre G."/>
            <person name="Bobe J."/>
            <person name="Postlethwait J.H."/>
            <person name="Berthelot C."/>
            <person name="Roest Crollius H."/>
            <person name="Guiguen Y."/>
        </authorList>
    </citation>
    <scope>NUCLEOTIDE SEQUENCE</scope>
    <source>
        <strain evidence="2">NC1722</strain>
    </source>
</reference>
<accession>A0AAD7T761</accession>
<evidence type="ECO:0000313" key="2">
    <source>
        <dbReference type="EMBL" id="KAJ8415448.1"/>
    </source>
</evidence>
<protein>
    <submittedName>
        <fullName evidence="2">Uncharacterized protein</fullName>
    </submittedName>
</protein>
<dbReference type="AlphaFoldDB" id="A0AAD7T761"/>
<evidence type="ECO:0000256" key="1">
    <source>
        <dbReference type="SAM" id="MobiDB-lite"/>
    </source>
</evidence>